<gene>
    <name evidence="1" type="ORF">OYC64_009938</name>
</gene>
<dbReference type="EMBL" id="JBIYXZ010002072">
    <property type="protein sequence ID" value="KAL3061917.1"/>
    <property type="molecule type" value="Genomic_DNA"/>
</dbReference>
<reference evidence="1 2" key="2">
    <citation type="journal article" date="2024" name="G3 (Bethesda)">
        <title>The genome of the cryopelagic Antarctic bald notothen, Trematomus borchgrevinki.</title>
        <authorList>
            <person name="Rayamajhi N."/>
            <person name="Rivera-Colon A.G."/>
            <person name="Minhas B.F."/>
            <person name="Cheng C.C."/>
            <person name="Catchen J.M."/>
        </authorList>
    </citation>
    <scope>NUCLEOTIDE SEQUENCE [LARGE SCALE GENOMIC DNA]</scope>
    <source>
        <strain evidence="1">AGRC-2024</strain>
    </source>
</reference>
<accession>A0ABD2H6E0</accession>
<keyword evidence="2" id="KW-1185">Reference proteome</keyword>
<reference evidence="1 2" key="1">
    <citation type="journal article" date="2022" name="G3 (Bethesda)">
        <title>Evaluating Illumina-, Nanopore-, and PacBio-based genome assembly strategies with the bald notothen, Trematomus borchgrevinki.</title>
        <authorList>
            <person name="Rayamajhi N."/>
            <person name="Cheng C.C."/>
            <person name="Catchen J.M."/>
        </authorList>
    </citation>
    <scope>NUCLEOTIDE SEQUENCE [LARGE SCALE GENOMIC DNA]</scope>
    <source>
        <strain evidence="1">AGRC-2024</strain>
    </source>
</reference>
<dbReference type="Proteomes" id="UP001619887">
    <property type="component" value="Unassembled WGS sequence"/>
</dbReference>
<name>A0ABD2H6E0_PAGBO</name>
<protein>
    <submittedName>
        <fullName evidence="1">Uncharacterized protein</fullName>
    </submittedName>
</protein>
<comment type="caution">
    <text evidence="1">The sequence shown here is derived from an EMBL/GenBank/DDBJ whole genome shotgun (WGS) entry which is preliminary data.</text>
</comment>
<proteinExistence type="predicted"/>
<organism evidence="1 2">
    <name type="scientific">Pagothenia borchgrevinki</name>
    <name type="common">Bald rockcod</name>
    <name type="synonym">Trematomus borchgrevinki</name>
    <dbReference type="NCBI Taxonomy" id="8213"/>
    <lineage>
        <taxon>Eukaryota</taxon>
        <taxon>Metazoa</taxon>
        <taxon>Chordata</taxon>
        <taxon>Craniata</taxon>
        <taxon>Vertebrata</taxon>
        <taxon>Euteleostomi</taxon>
        <taxon>Actinopterygii</taxon>
        <taxon>Neopterygii</taxon>
        <taxon>Teleostei</taxon>
        <taxon>Neoteleostei</taxon>
        <taxon>Acanthomorphata</taxon>
        <taxon>Eupercaria</taxon>
        <taxon>Perciformes</taxon>
        <taxon>Notothenioidei</taxon>
        <taxon>Nototheniidae</taxon>
        <taxon>Pagothenia</taxon>
    </lineage>
</organism>
<evidence type="ECO:0000313" key="1">
    <source>
        <dbReference type="EMBL" id="KAL3061917.1"/>
    </source>
</evidence>
<dbReference type="AlphaFoldDB" id="A0ABD2H6E0"/>
<sequence>MSVHWKAYPIKGRTTESPVIQSSRPVLDKGDTDEKAYPYLKNIGFPSVDNEVAGQRIQLLSLEACEVPQFPSPPPAETVPDMASLHKAFMKSMQDLSLDDDTDLKRVSKTRFGKETINAKNMRFPSLGDDTESRKHPKMLPPRVEGVQQVGDPRFNHPDLSNIRFPAAALERLMSITGNIHFLCLRALNNLEFHNSQGRKME</sequence>
<evidence type="ECO:0000313" key="2">
    <source>
        <dbReference type="Proteomes" id="UP001619887"/>
    </source>
</evidence>